<dbReference type="PANTHER" id="PTHR12747:SF0">
    <property type="entry name" value="ELONGATOR COMPLEX PROTEIN 1"/>
    <property type="match status" value="1"/>
</dbReference>
<dbReference type="PANTHER" id="PTHR12747">
    <property type="entry name" value="ELONGATOR COMPLEX PROTEIN 1"/>
    <property type="match status" value="1"/>
</dbReference>
<feature type="domain" description="ELP1 TPR" evidence="9">
    <location>
        <begin position="905"/>
        <end position="1066"/>
    </location>
</feature>
<reference evidence="13" key="1">
    <citation type="journal article" date="2017" name="Nat. Ecol. Evol.">
        <title>Genome expansion and lineage-specific genetic innovations in the forest pathogenic fungi Armillaria.</title>
        <authorList>
            <person name="Sipos G."/>
            <person name="Prasanna A.N."/>
            <person name="Walter M.C."/>
            <person name="O'Connor E."/>
            <person name="Balint B."/>
            <person name="Krizsan K."/>
            <person name="Kiss B."/>
            <person name="Hess J."/>
            <person name="Varga T."/>
            <person name="Slot J."/>
            <person name="Riley R."/>
            <person name="Boka B."/>
            <person name="Rigling D."/>
            <person name="Barry K."/>
            <person name="Lee J."/>
            <person name="Mihaltcheva S."/>
            <person name="LaButti K."/>
            <person name="Lipzen A."/>
            <person name="Waldron R."/>
            <person name="Moloney N.M."/>
            <person name="Sperisen C."/>
            <person name="Kredics L."/>
            <person name="Vagvoelgyi C."/>
            <person name="Patrignani A."/>
            <person name="Fitzpatrick D."/>
            <person name="Nagy I."/>
            <person name="Doyle S."/>
            <person name="Anderson J.B."/>
            <person name="Grigoriev I.V."/>
            <person name="Gueldener U."/>
            <person name="Muensterkoetter M."/>
            <person name="Nagy L.G."/>
        </authorList>
    </citation>
    <scope>NUCLEOTIDE SEQUENCE [LARGE SCALE GENOMIC DNA]</scope>
    <source>
        <strain evidence="13">C18/9</strain>
    </source>
</reference>
<dbReference type="InterPro" id="IPR056167">
    <property type="entry name" value="A-sol_ELP1"/>
</dbReference>
<accession>A0A284QNV3</accession>
<dbReference type="GO" id="GO:0005634">
    <property type="term" value="C:nucleus"/>
    <property type="evidence" value="ECO:0007669"/>
    <property type="project" value="UniProtKB-SubCell"/>
</dbReference>
<keyword evidence="13" id="KW-1185">Reference proteome</keyword>
<dbReference type="SUPFAM" id="SSF69322">
    <property type="entry name" value="Tricorn protease domain 2"/>
    <property type="match status" value="1"/>
</dbReference>
<protein>
    <recommendedName>
        <fullName evidence="5">Elongator complex protein 1</fullName>
    </recommendedName>
</protein>
<comment type="function">
    <text evidence="5">Component of the elongator complex which is required for multiple tRNA modifications, including mcm5U (5-methoxycarbonylmethyl uridine), mcm5s2U (5-methoxycarbonylmethyl-2-thiouridine), and ncm5U (5-carbamoylmethyl uridine). The elongator complex catalyzes formation of carboxymethyluridine in the wobble base at position 34 in tRNAs.</text>
</comment>
<sequence length="1303" mass="145227">MRNLSLVASTPSALPLDSATISCTAIDLDQNITYIASERGVADADVEVKIWKAVSDEKATCFYNLNASALSEYTSHPQVISLRVLLDSQQLVVVLRSGDIATVPIDDEVSQTDDVVGTVDGGIFAASWSPDDSSLVLVTGDNKLILMTSTFDVLSETSLHPSDFGEDAPINVGWGSKQTQFHGSAGKSAAQAPANVNLGISPDDDMLPRISWRGDGAFFCVSSLSPAETKHRVLRVYDRQAQLQTTSEPVAGLEHSLSWRPSGNLIVATQRFGFEGGGIGKAGRHDVVFFERNGLRHGEFGIRVGDLNIDNSSKAEDLRWGYKVRELRWSSDSNVLALWITRKEGDVVQLWTIGNYHWYLKQEIVAPSNPSQPGCFTSVEWHPESALTLILTTKSQVIQRTYAWVTSSSPTAPPLDTGSVAVIDGSDILLTPFRTQNVPPPMSSYQLAVLPDPSQVSRIPVNVCFAHSSDLLAVLWETGYIEVWDLSTRLTPGRGKVMVPKRVTSRSAPSANSGSYRQVILRSDGVLLLLGSDNGDGLDIITTIEIEEEAGRSMVMPSRNGRLLPVDQGIIWQSSGGELFDVRANSSSLICSFPSFCLTSDRVIVDDSSSLYLGLTESGKTFISAADSSSALIASNATSFTLASGFLIFTTGNHEAVFADIKSLFSYIKAGNENDREALKGSWEKRRVERGSRIVVPVPSAMGLVLQMPRGNLETINPRPLVMEVVKQDLNNQKYRKAFMACRKHRIDLSVIVQHDEKQFLDNVAAFVEDVKEVDHINLFLTNIGRSSQSPEAIARICDTVREELEKRDLIRYVNSILTAHVVKTPPDHISGLGLLLRLRDANPELVEDAVKYIIFLVDADKLFDTALGVYDFSLVLMIAQHSQKDPREYLPFLRELRALEKYVQRFRIDDHLKRYESALKNLGLAGDDHFDEAIAYIERHQLYEIALSIWKGTERQNTVLSVYGDWLFERREFRQAASVFVESGALSKAMVAYEKALEWQCLFDLAVRTEMPEEDLVAMGYRVGEDLASKKRYLEAARVILDYAKDARETVITLVQGNEFSEARRIMTLHRSPELLADVIYHGALESRYQIKEDVNEMREQLRKQFSRLQELRIKKVEEPDAFFGVEDTALHNVDVMTDVSMPYTAFTRYTAAPSATSRSSKQSSRSKRKQERKVGSGRKGTADEEEYLFKSVAKLVVKFTTTRDEAGSLIPHLFEFTPDHREEGSNLQKEVDAFERELQETVEDIWKKPAEEGETATDSWAARMEQVEKAKRVNPVDSVPKPELGRNADWRLRLLDLDLGA</sequence>
<dbReference type="GO" id="GO:0033588">
    <property type="term" value="C:elongator holoenzyme complex"/>
    <property type="evidence" value="ECO:0007669"/>
    <property type="project" value="InterPro"/>
</dbReference>
<feature type="domain" description="ELP1 N-terminal second beta-propeller" evidence="8">
    <location>
        <begin position="422"/>
        <end position="695"/>
    </location>
</feature>
<dbReference type="Pfam" id="PF23936">
    <property type="entry name" value="HB_ELP1"/>
    <property type="match status" value="1"/>
</dbReference>
<evidence type="ECO:0000313" key="13">
    <source>
        <dbReference type="Proteomes" id="UP000219338"/>
    </source>
</evidence>
<dbReference type="OMA" id="WRESLYC"/>
<dbReference type="Pfam" id="PF23925">
    <property type="entry name" value="A-sol_ELP1"/>
    <property type="match status" value="1"/>
</dbReference>
<evidence type="ECO:0000256" key="2">
    <source>
        <dbReference type="ARBA" id="ARBA00006086"/>
    </source>
</evidence>
<comment type="similarity">
    <text evidence="2 5">Belongs to the ELP1/IKA1 family.</text>
</comment>
<dbReference type="EMBL" id="FUEG01000001">
    <property type="protein sequence ID" value="SJK98136.1"/>
    <property type="molecule type" value="Genomic_DNA"/>
</dbReference>
<keyword evidence="12" id="KW-0808">Transferase</keyword>
<dbReference type="GO" id="GO:0016740">
    <property type="term" value="F:transferase activity"/>
    <property type="evidence" value="ECO:0007669"/>
    <property type="project" value="UniProtKB-KW"/>
</dbReference>
<dbReference type="PIRSF" id="PIRSF017233">
    <property type="entry name" value="IKAP"/>
    <property type="match status" value="1"/>
</dbReference>
<dbReference type="GO" id="GO:0005829">
    <property type="term" value="C:cytosol"/>
    <property type="evidence" value="ECO:0007669"/>
    <property type="project" value="TreeGrafter"/>
</dbReference>
<keyword evidence="3 5" id="KW-0963">Cytoplasm</keyword>
<keyword evidence="5" id="KW-0539">Nucleus</keyword>
<evidence type="ECO:0000256" key="6">
    <source>
        <dbReference type="SAM" id="MobiDB-lite"/>
    </source>
</evidence>
<evidence type="ECO:0000313" key="12">
    <source>
        <dbReference type="EMBL" id="SJK98136.1"/>
    </source>
</evidence>
<feature type="domain" description="ELP1 first N-terminal beta-propeller" evidence="7">
    <location>
        <begin position="1"/>
        <end position="384"/>
    </location>
</feature>
<name>A0A284QNV3_ARMOS</name>
<evidence type="ECO:0000256" key="5">
    <source>
        <dbReference type="PIRNR" id="PIRNR017233"/>
    </source>
</evidence>
<evidence type="ECO:0000259" key="11">
    <source>
        <dbReference type="Pfam" id="PF23936"/>
    </source>
</evidence>
<comment type="subcellular location">
    <subcellularLocation>
        <location evidence="5">Cytoplasm</location>
    </subcellularLocation>
    <subcellularLocation>
        <location evidence="5">Nucleus</location>
    </subcellularLocation>
</comment>
<evidence type="ECO:0000259" key="10">
    <source>
        <dbReference type="Pfam" id="PF23925"/>
    </source>
</evidence>
<dbReference type="Pfam" id="PF23797">
    <property type="entry name" value="Beta-prop_ELP1_2nd"/>
    <property type="match status" value="1"/>
</dbReference>
<evidence type="ECO:0000256" key="4">
    <source>
        <dbReference type="ARBA" id="ARBA00022694"/>
    </source>
</evidence>
<dbReference type="STRING" id="47428.A0A284QNV3"/>
<organism evidence="12 13">
    <name type="scientific">Armillaria ostoyae</name>
    <name type="common">Armillaria root rot fungus</name>
    <dbReference type="NCBI Taxonomy" id="47428"/>
    <lineage>
        <taxon>Eukaryota</taxon>
        <taxon>Fungi</taxon>
        <taxon>Dikarya</taxon>
        <taxon>Basidiomycota</taxon>
        <taxon>Agaricomycotina</taxon>
        <taxon>Agaricomycetes</taxon>
        <taxon>Agaricomycetidae</taxon>
        <taxon>Agaricales</taxon>
        <taxon>Marasmiineae</taxon>
        <taxon>Physalacriaceae</taxon>
        <taxon>Armillaria</taxon>
    </lineage>
</organism>
<comment type="pathway">
    <text evidence="1">tRNA modification; 5-methoxycarbonylmethyl-2-thiouridine-tRNA biosynthesis.</text>
</comment>
<evidence type="ECO:0000259" key="9">
    <source>
        <dbReference type="Pfam" id="PF23878"/>
    </source>
</evidence>
<feature type="region of interest" description="Disordered" evidence="6">
    <location>
        <begin position="1153"/>
        <end position="1182"/>
    </location>
</feature>
<proteinExistence type="inferred from homology"/>
<dbReference type="Pfam" id="PF04762">
    <property type="entry name" value="Beta-prop_ELP1_1st"/>
    <property type="match status" value="1"/>
</dbReference>
<dbReference type="InterPro" id="IPR056166">
    <property type="entry name" value="TPR_ELP1"/>
</dbReference>
<dbReference type="InterPro" id="IPR006849">
    <property type="entry name" value="Elp1"/>
</dbReference>
<gene>
    <name evidence="12" type="ORF">ARMOST_01396</name>
</gene>
<dbReference type="InterPro" id="IPR056164">
    <property type="entry name" value="Beta-prop_ELP1_1st"/>
</dbReference>
<dbReference type="OrthoDB" id="40048at2759"/>
<evidence type="ECO:0000256" key="3">
    <source>
        <dbReference type="ARBA" id="ARBA00022490"/>
    </source>
</evidence>
<dbReference type="GO" id="GO:0002926">
    <property type="term" value="P:tRNA wobble base 5-methoxycarbonylmethyl-2-thiouridinylation"/>
    <property type="evidence" value="ECO:0007669"/>
    <property type="project" value="TreeGrafter"/>
</dbReference>
<dbReference type="Pfam" id="PF23878">
    <property type="entry name" value="TPR_ELP1"/>
    <property type="match status" value="1"/>
</dbReference>
<evidence type="ECO:0000256" key="1">
    <source>
        <dbReference type="ARBA" id="ARBA00005043"/>
    </source>
</evidence>
<dbReference type="InterPro" id="IPR056169">
    <property type="entry name" value="HB_ELP1"/>
</dbReference>
<dbReference type="Proteomes" id="UP000219338">
    <property type="component" value="Unassembled WGS sequence"/>
</dbReference>
<keyword evidence="4" id="KW-0819">tRNA processing</keyword>
<feature type="domain" description="ELP1 three-helical bundle" evidence="11">
    <location>
        <begin position="1085"/>
        <end position="1247"/>
    </location>
</feature>
<feature type="domain" description="ELP1 alpha-solenoid" evidence="10">
    <location>
        <begin position="719"/>
        <end position="897"/>
    </location>
</feature>
<evidence type="ECO:0000259" key="7">
    <source>
        <dbReference type="Pfam" id="PF04762"/>
    </source>
</evidence>
<evidence type="ECO:0000259" key="8">
    <source>
        <dbReference type="Pfam" id="PF23797"/>
    </source>
</evidence>
<dbReference type="InterPro" id="IPR056165">
    <property type="entry name" value="Beta-prop_ELP1_2nd"/>
</dbReference>
<dbReference type="GO" id="GO:0000049">
    <property type="term" value="F:tRNA binding"/>
    <property type="evidence" value="ECO:0007669"/>
    <property type="project" value="TreeGrafter"/>
</dbReference>
<dbReference type="UniPathway" id="UPA00988"/>